<dbReference type="InterPro" id="IPR004878">
    <property type="entry name" value="Otopetrin"/>
</dbReference>
<feature type="transmembrane region" description="Helical" evidence="11">
    <location>
        <begin position="122"/>
        <end position="143"/>
    </location>
</feature>
<keyword evidence="7 11" id="KW-1133">Transmembrane helix</keyword>
<evidence type="ECO:0000256" key="7">
    <source>
        <dbReference type="ARBA" id="ARBA00022989"/>
    </source>
</evidence>
<keyword evidence="6" id="KW-0375">Hydrogen ion transport</keyword>
<accession>A0A5E4Q969</accession>
<feature type="transmembrane region" description="Helical" evidence="11">
    <location>
        <begin position="79"/>
        <end position="101"/>
    </location>
</feature>
<proteinExistence type="inferred from homology"/>
<keyword evidence="3" id="KW-0813">Transport</keyword>
<evidence type="ECO:0000313" key="13">
    <source>
        <dbReference type="Proteomes" id="UP000324832"/>
    </source>
</evidence>
<evidence type="ECO:0000256" key="4">
    <source>
        <dbReference type="ARBA" id="ARBA00022475"/>
    </source>
</evidence>
<keyword evidence="4" id="KW-1003">Cell membrane</keyword>
<evidence type="ECO:0000256" key="1">
    <source>
        <dbReference type="ARBA" id="ARBA00004651"/>
    </source>
</evidence>
<dbReference type="Pfam" id="PF03189">
    <property type="entry name" value="Otopetrin"/>
    <property type="match status" value="1"/>
</dbReference>
<comment type="subcellular location">
    <subcellularLocation>
        <location evidence="1">Cell membrane</location>
        <topology evidence="1">Multi-pass membrane protein</topology>
    </subcellularLocation>
</comment>
<reference evidence="12 13" key="1">
    <citation type="submission" date="2017-07" db="EMBL/GenBank/DDBJ databases">
        <authorList>
            <person name="Talla V."/>
            <person name="Backstrom N."/>
        </authorList>
    </citation>
    <scope>NUCLEOTIDE SEQUENCE [LARGE SCALE GENOMIC DNA]</scope>
</reference>
<keyword evidence="10" id="KW-0407">Ion channel</keyword>
<protein>
    <submittedName>
        <fullName evidence="12">Uncharacterized protein</fullName>
    </submittedName>
</protein>
<dbReference type="Proteomes" id="UP000324832">
    <property type="component" value="Unassembled WGS sequence"/>
</dbReference>
<evidence type="ECO:0000313" key="12">
    <source>
        <dbReference type="EMBL" id="VVC94847.1"/>
    </source>
</evidence>
<evidence type="ECO:0000256" key="2">
    <source>
        <dbReference type="ARBA" id="ARBA00006513"/>
    </source>
</evidence>
<organism evidence="12 13">
    <name type="scientific">Leptidea sinapis</name>
    <dbReference type="NCBI Taxonomy" id="189913"/>
    <lineage>
        <taxon>Eukaryota</taxon>
        <taxon>Metazoa</taxon>
        <taxon>Ecdysozoa</taxon>
        <taxon>Arthropoda</taxon>
        <taxon>Hexapoda</taxon>
        <taxon>Insecta</taxon>
        <taxon>Pterygota</taxon>
        <taxon>Neoptera</taxon>
        <taxon>Endopterygota</taxon>
        <taxon>Lepidoptera</taxon>
        <taxon>Glossata</taxon>
        <taxon>Ditrysia</taxon>
        <taxon>Papilionoidea</taxon>
        <taxon>Pieridae</taxon>
        <taxon>Dismorphiinae</taxon>
        <taxon>Leptidea</taxon>
    </lineage>
</organism>
<evidence type="ECO:0000256" key="10">
    <source>
        <dbReference type="ARBA" id="ARBA00023303"/>
    </source>
</evidence>
<dbReference type="AlphaFoldDB" id="A0A5E4Q969"/>
<evidence type="ECO:0000256" key="6">
    <source>
        <dbReference type="ARBA" id="ARBA00022781"/>
    </source>
</evidence>
<sequence length="186" mass="21626">MLQDSSFDHSSRSFTIRYFHDGLTKLSIFWIHAYDWKQLMFLDFQHSEFRFNLNTSSLRNDDCRGSLIIITIVENLSPYLYPFGIEFNILIVAVYYIIWIICFNQTRKLDINEHPISLLDDILLFVCLPAFFMETVLSMIAVIDYGNIIKSIDYMVMTRYVAAATAGSSEGESQPEKFSCSFSLQM</sequence>
<evidence type="ECO:0000256" key="11">
    <source>
        <dbReference type="SAM" id="Phobius"/>
    </source>
</evidence>
<name>A0A5E4Q969_9NEOP</name>
<evidence type="ECO:0000256" key="3">
    <source>
        <dbReference type="ARBA" id="ARBA00022448"/>
    </source>
</evidence>
<dbReference type="EMBL" id="FZQP02002137">
    <property type="protein sequence ID" value="VVC94847.1"/>
    <property type="molecule type" value="Genomic_DNA"/>
</dbReference>
<keyword evidence="8" id="KW-0406">Ion transport</keyword>
<evidence type="ECO:0000256" key="5">
    <source>
        <dbReference type="ARBA" id="ARBA00022692"/>
    </source>
</evidence>
<keyword evidence="5 11" id="KW-0812">Transmembrane</keyword>
<evidence type="ECO:0000256" key="9">
    <source>
        <dbReference type="ARBA" id="ARBA00023136"/>
    </source>
</evidence>
<keyword evidence="9 11" id="KW-0472">Membrane</keyword>
<gene>
    <name evidence="12" type="ORF">LSINAPIS_LOCUS6702</name>
</gene>
<keyword evidence="13" id="KW-1185">Reference proteome</keyword>
<evidence type="ECO:0000256" key="8">
    <source>
        <dbReference type="ARBA" id="ARBA00023065"/>
    </source>
</evidence>
<comment type="similarity">
    <text evidence="2">Belongs to the otopetrin family.</text>
</comment>
<dbReference type="GO" id="GO:0015252">
    <property type="term" value="F:proton channel activity"/>
    <property type="evidence" value="ECO:0007669"/>
    <property type="project" value="InterPro"/>
</dbReference>
<dbReference type="GO" id="GO:0005886">
    <property type="term" value="C:plasma membrane"/>
    <property type="evidence" value="ECO:0007669"/>
    <property type="project" value="UniProtKB-SubCell"/>
</dbReference>